<proteinExistence type="predicted"/>
<evidence type="ECO:0000256" key="1">
    <source>
        <dbReference type="SAM" id="MobiDB-lite"/>
    </source>
</evidence>
<accession>A0A9N7U353</accession>
<keyword evidence="3" id="KW-1185">Reference proteome</keyword>
<evidence type="ECO:0000313" key="2">
    <source>
        <dbReference type="EMBL" id="CAB1423786.1"/>
    </source>
</evidence>
<sequence>MPPVYFQISKALPCPQRGNGSSAAVLIGNLQSREVMVKVSNTSSFQVLRSKLLPHLGPKQRNLHSQRGKRSCGVTNCPNEAGADDESISQDLIQLFLHLALQHLGPGDSLWSSIGAIQALAMTEQ</sequence>
<dbReference type="AlphaFoldDB" id="A0A9N7U353"/>
<evidence type="ECO:0000313" key="3">
    <source>
        <dbReference type="Proteomes" id="UP001153269"/>
    </source>
</evidence>
<reference evidence="2" key="1">
    <citation type="submission" date="2020-03" db="EMBL/GenBank/DDBJ databases">
        <authorList>
            <person name="Weist P."/>
        </authorList>
    </citation>
    <scope>NUCLEOTIDE SEQUENCE</scope>
</reference>
<dbReference type="Proteomes" id="UP001153269">
    <property type="component" value="Unassembled WGS sequence"/>
</dbReference>
<gene>
    <name evidence="2" type="ORF">PLEPLA_LOCUS11707</name>
</gene>
<dbReference type="EMBL" id="CADEAL010000680">
    <property type="protein sequence ID" value="CAB1423786.1"/>
    <property type="molecule type" value="Genomic_DNA"/>
</dbReference>
<feature type="compositionally biased region" description="Basic residues" evidence="1">
    <location>
        <begin position="61"/>
        <end position="70"/>
    </location>
</feature>
<name>A0A9N7U353_PLEPL</name>
<feature type="region of interest" description="Disordered" evidence="1">
    <location>
        <begin position="58"/>
        <end position="78"/>
    </location>
</feature>
<protein>
    <submittedName>
        <fullName evidence="2">Uncharacterized protein</fullName>
    </submittedName>
</protein>
<organism evidence="2 3">
    <name type="scientific">Pleuronectes platessa</name>
    <name type="common">European plaice</name>
    <dbReference type="NCBI Taxonomy" id="8262"/>
    <lineage>
        <taxon>Eukaryota</taxon>
        <taxon>Metazoa</taxon>
        <taxon>Chordata</taxon>
        <taxon>Craniata</taxon>
        <taxon>Vertebrata</taxon>
        <taxon>Euteleostomi</taxon>
        <taxon>Actinopterygii</taxon>
        <taxon>Neopterygii</taxon>
        <taxon>Teleostei</taxon>
        <taxon>Neoteleostei</taxon>
        <taxon>Acanthomorphata</taxon>
        <taxon>Carangaria</taxon>
        <taxon>Pleuronectiformes</taxon>
        <taxon>Pleuronectoidei</taxon>
        <taxon>Pleuronectidae</taxon>
        <taxon>Pleuronectes</taxon>
    </lineage>
</organism>
<comment type="caution">
    <text evidence="2">The sequence shown here is derived from an EMBL/GenBank/DDBJ whole genome shotgun (WGS) entry which is preliminary data.</text>
</comment>